<dbReference type="GO" id="GO:0042245">
    <property type="term" value="P:RNA repair"/>
    <property type="evidence" value="ECO:0007669"/>
    <property type="project" value="UniProtKB-UniRule"/>
</dbReference>
<evidence type="ECO:0000256" key="4">
    <source>
        <dbReference type="PIRSR" id="PIRSR612648-3"/>
    </source>
</evidence>
<dbReference type="GO" id="GO:0005524">
    <property type="term" value="F:ATP binding"/>
    <property type="evidence" value="ECO:0007669"/>
    <property type="project" value="UniProtKB-UniRule"/>
</dbReference>
<evidence type="ECO:0000259" key="6">
    <source>
        <dbReference type="Pfam" id="PF09511"/>
    </source>
</evidence>
<accession>A0A023ZUI5</accession>
<dbReference type="HAMAP" id="MF_04149">
    <property type="entry name" value="RNALIG_T4"/>
    <property type="match status" value="1"/>
</dbReference>
<feature type="site" description="Essential for RNA ligase activity" evidence="1 5">
    <location>
        <position position="171"/>
    </location>
</feature>
<feature type="binding site" evidence="1 3">
    <location>
        <position position="49"/>
    </location>
    <ligand>
        <name>ATP</name>
        <dbReference type="ChEBI" id="CHEBI:30616"/>
    </ligand>
</feature>
<keyword evidence="1 3" id="KW-0547">Nucleotide-binding</keyword>
<keyword evidence="1 3" id="KW-0067">ATP-binding</keyword>
<comment type="similarity">
    <text evidence="1">Belongs to the Tequatrovirus RNA ligase 1 family.</text>
</comment>
<gene>
    <name evidence="8" type="ORF">e112_238</name>
</gene>
<keyword evidence="1" id="KW-0945">Host-virus interaction</keyword>
<protein>
    <recommendedName>
        <fullName evidence="1">RNA ligase 1</fullName>
        <ecNumber evidence="1">6.5.1.3</ecNumber>
    </recommendedName>
    <alternativeName>
        <fullName evidence="1">Rnl1</fullName>
    </alternativeName>
</protein>
<dbReference type="Pfam" id="PF09511">
    <property type="entry name" value="RNA_lig_T4_1"/>
    <property type="match status" value="1"/>
</dbReference>
<keyword evidence="1 4" id="KW-0479">Metal-binding</keyword>
<dbReference type="NCBIfam" id="TIGR02308">
    <property type="entry name" value="RNA_lig_T4_1"/>
    <property type="match status" value="1"/>
</dbReference>
<feature type="binding site" evidence="1 4">
    <location>
        <position position="284"/>
    </location>
    <ligand>
        <name>Mg(2+)</name>
        <dbReference type="ChEBI" id="CHEBI:18420"/>
        <note>catalytic</note>
    </ligand>
</feature>
<keyword evidence="1 8" id="KW-0436">Ligase</keyword>
<dbReference type="FunFam" id="1.10.3550.20:FF:000001">
    <property type="entry name" value="T4 RNA ligase 1"/>
    <property type="match status" value="1"/>
</dbReference>
<feature type="domain" description="T4 RNA ligase 1-like N-terminal" evidence="6">
    <location>
        <begin position="64"/>
        <end position="258"/>
    </location>
</feature>
<dbReference type="GO" id="GO:0003972">
    <property type="term" value="F:RNA ligase (ATP) activity"/>
    <property type="evidence" value="ECO:0007669"/>
    <property type="project" value="UniProtKB-UniRule"/>
</dbReference>
<dbReference type="KEGG" id="vg:19485377"/>
<name>A0A023ZUI5_9CAUD</name>
<evidence type="ECO:0000259" key="7">
    <source>
        <dbReference type="Pfam" id="PF20819"/>
    </source>
</evidence>
<comment type="catalytic activity">
    <reaction evidence="1">
        <text>ATP + (ribonucleotide)n-3'-hydroxyl + 5'-phospho-(ribonucleotide)m = (ribonucleotide)n+m + AMP + diphosphate.</text>
        <dbReference type="EC" id="6.5.1.3"/>
    </reaction>
</comment>
<dbReference type="Pfam" id="PF20819">
    <property type="entry name" value="T4_Rnl1_C"/>
    <property type="match status" value="1"/>
</dbReference>
<dbReference type="InterPro" id="IPR049042">
    <property type="entry name" value="T4_Rnl1_C"/>
</dbReference>
<feature type="binding site" evidence="1 3">
    <location>
        <position position="66"/>
    </location>
    <ligand>
        <name>ATP</name>
        <dbReference type="ChEBI" id="CHEBI:30616"/>
    </ligand>
</feature>
<keyword evidence="1" id="KW-1259">Evasion of bacteria-mediated translation shutoff by virus</keyword>
<sequence length="386" mass="44944">MVLYSKHKRGYTMQELFNNLMELCKDSQRKFFYSDDVSASGRTYRIFSYNYASYSDWLLPDALECRGIMFEMDGEKPVRIASRPMEKFFNLNENPFTMNIDLNDVDYILTKEDGSLVSTYLDGDEILFKSKGSIKSEQALMANGILMNINHHQLRDRLKELAEDGFTANFEFVAPTNRIVLAYQEMKIILLNVRENETGEYISYDDIYKDAILRPYLVERYEIDSPKWVEEAKNAENIEGYVAVMKDGSHFKIKSDWYVSLHSTKSSLDNPEKLFKTIIDGASDDLKAMYADDEYSYRKIEAFETTYLKYLDRALFLVLDCHNKHCGKDRKTYAMEAQGVAKGAGMDHLFGIIMSLYQGYDSQEKVMCEIEQNFLKNYKKFIPEGY</sequence>
<evidence type="ECO:0000256" key="3">
    <source>
        <dbReference type="PIRSR" id="PIRSR612648-2"/>
    </source>
</evidence>
<proteinExistence type="inferred from homology"/>
<dbReference type="EMBL" id="KJ668714">
    <property type="protein sequence ID" value="AHY83426.1"/>
    <property type="molecule type" value="Genomic_DNA"/>
</dbReference>
<keyword evidence="1 4" id="KW-0460">Magnesium</keyword>
<comment type="function">
    <text evidence="1">Involved in countering a host defense mechanism which, following viral infection, activates the host anticodon nuclease and shuts off viral translation. Repairs 5'-PO4 and 3'-OH groups in the cleaved host tRNA.</text>
</comment>
<evidence type="ECO:0000313" key="8">
    <source>
        <dbReference type="EMBL" id="AHY83426.1"/>
    </source>
</evidence>
<evidence type="ECO:0000256" key="5">
    <source>
        <dbReference type="PIRSR" id="PIRSR612648-4"/>
    </source>
</evidence>
<dbReference type="Gene3D" id="1.10.3550.20">
    <property type="match status" value="1"/>
</dbReference>
<comment type="cofactor">
    <cofactor evidence="1">
        <name>Mg(2+)</name>
        <dbReference type="ChEBI" id="CHEBI:18420"/>
    </cofactor>
    <text evidence="1">Binds 2 magnesium ions that perform the catalytic activity via a two-metal mechanism. One of the catalytic Mg(2+), which is coordinated by 5 water molecules, engages the lysine nucleophile and the ATP alpha phosphate while the Mg(2+) orients the PPi leaving group.</text>
</comment>
<feature type="binding site" evidence="1 3">
    <location>
        <position position="252"/>
    </location>
    <ligand>
        <name>ATP</name>
        <dbReference type="ChEBI" id="CHEBI:30616"/>
    </ligand>
</feature>
<dbReference type="InterPro" id="IPR019039">
    <property type="entry name" value="T4-Rnl1-like_N"/>
</dbReference>
<feature type="active site" description="N6-AMP-lysine intermediate" evidence="1 2">
    <location>
        <position position="111"/>
    </location>
</feature>
<dbReference type="GeneID" id="19485377"/>
<dbReference type="GO" id="GO:0046872">
    <property type="term" value="F:metal ion binding"/>
    <property type="evidence" value="ECO:0007669"/>
    <property type="project" value="UniProtKB-UniRule"/>
</dbReference>
<reference evidence="8 9" key="1">
    <citation type="submission" date="2014-10" db="EMBL/GenBank/DDBJ databases">
        <title>Complete genome sequence of e11/2, a T-even type bacteriophage specific for E. coli O157:H7.</title>
        <authorList>
            <person name="Coffey B."/>
            <person name="Ross P."/>
            <person name="O'Flynn G."/>
            <person name="O'Sullivan O."/>
            <person name="Casey A."/>
            <person name="Callanan M."/>
            <person name="Coffey A."/>
            <person name="McAuliffe O."/>
        </authorList>
    </citation>
    <scope>NUCLEOTIDE SEQUENCE [LARGE SCALE GENOMIC DNA]</scope>
</reference>
<keyword evidence="1" id="KW-0692">RNA repair</keyword>
<feature type="site" description="Essential for RNA ligase activity" evidence="1 5">
    <location>
        <position position="258"/>
    </location>
</feature>
<dbReference type="RefSeq" id="YP_009030833.1">
    <property type="nucleotide sequence ID" value="NC_024125.2"/>
</dbReference>
<dbReference type="Proteomes" id="UP000024439">
    <property type="component" value="Segment"/>
</dbReference>
<dbReference type="InterPro" id="IPR012648">
    <property type="entry name" value="Rnl1"/>
</dbReference>
<feature type="binding site" evidence="1 3">
    <location>
        <position position="87"/>
    </location>
    <ligand>
        <name>ATP</name>
        <dbReference type="ChEBI" id="CHEBI:30616"/>
    </ligand>
</feature>
<evidence type="ECO:0000313" key="9">
    <source>
        <dbReference type="Proteomes" id="UP000024439"/>
    </source>
</evidence>
<feature type="binding site" evidence="1 3">
    <location>
        <position position="171"/>
    </location>
    <ligand>
        <name>ATP</name>
        <dbReference type="ChEBI" id="CHEBI:30616"/>
    </ligand>
</feature>
<feature type="binding site" evidence="1 3">
    <location>
        <position position="254"/>
    </location>
    <ligand>
        <name>ATP</name>
        <dbReference type="ChEBI" id="CHEBI:30616"/>
    </ligand>
</feature>
<dbReference type="EC" id="6.5.1.3" evidence="1"/>
<feature type="domain" description="T4 RNA ligase 1 C-terminal" evidence="7">
    <location>
        <begin position="265"/>
        <end position="386"/>
    </location>
</feature>
<organism evidence="8 9">
    <name type="scientific">Escherichia phage vB_EcoM_112</name>
    <dbReference type="NCBI Taxonomy" id="1495285"/>
    <lineage>
        <taxon>Viruses</taxon>
        <taxon>Duplodnaviria</taxon>
        <taxon>Heunggongvirae</taxon>
        <taxon>Uroviricota</taxon>
        <taxon>Caudoviricetes</taxon>
        <taxon>Pantevenvirales</taxon>
        <taxon>Straboviridae</taxon>
        <taxon>Tevenvirinae</taxon>
        <taxon>Tequatrovirus</taxon>
        <taxon>Tequatrovirus e112</taxon>
    </lineage>
</organism>
<evidence type="ECO:0000256" key="1">
    <source>
        <dbReference type="HAMAP-Rule" id="MF_04149"/>
    </source>
</evidence>
<evidence type="ECO:0000256" key="2">
    <source>
        <dbReference type="PIRSR" id="PIRSR612648-1"/>
    </source>
</evidence>
<keyword evidence="9" id="KW-1185">Reference proteome</keyword>